<feature type="compositionally biased region" description="Basic residues" evidence="1">
    <location>
        <begin position="57"/>
        <end position="66"/>
    </location>
</feature>
<keyword evidence="3" id="KW-1185">Reference proteome</keyword>
<evidence type="ECO:0000313" key="3">
    <source>
        <dbReference type="Proteomes" id="UP000013520"/>
    </source>
</evidence>
<feature type="region of interest" description="Disordered" evidence="1">
    <location>
        <begin position="42"/>
        <end position="66"/>
    </location>
</feature>
<feature type="compositionally biased region" description="Basic and acidic residues" evidence="1">
    <location>
        <begin position="42"/>
        <end position="56"/>
    </location>
</feature>
<proteinExistence type="predicted"/>
<dbReference type="HOGENOM" id="CLU_2286920_0_0_9"/>
<evidence type="ECO:0000256" key="1">
    <source>
        <dbReference type="SAM" id="MobiDB-lite"/>
    </source>
</evidence>
<protein>
    <submittedName>
        <fullName evidence="2">Uncharacterized protein</fullName>
    </submittedName>
</protein>
<dbReference type="KEGG" id="dgi:Desgi_2082"/>
<accession>R4KPG0</accession>
<dbReference type="EMBL" id="CP003273">
    <property type="protein sequence ID" value="AGL01516.1"/>
    <property type="molecule type" value="Genomic_DNA"/>
</dbReference>
<organism evidence="2 3">
    <name type="scientific">Desulfoscipio gibsoniae DSM 7213</name>
    <dbReference type="NCBI Taxonomy" id="767817"/>
    <lineage>
        <taxon>Bacteria</taxon>
        <taxon>Bacillati</taxon>
        <taxon>Bacillota</taxon>
        <taxon>Clostridia</taxon>
        <taxon>Eubacteriales</taxon>
        <taxon>Desulfallaceae</taxon>
        <taxon>Desulfoscipio</taxon>
    </lineage>
</organism>
<dbReference type="RefSeq" id="WP_006521943.1">
    <property type="nucleotide sequence ID" value="NC_021184.1"/>
</dbReference>
<dbReference type="AlphaFoldDB" id="R4KPG0"/>
<reference evidence="2 3" key="1">
    <citation type="submission" date="2012-01" db="EMBL/GenBank/DDBJ databases">
        <title>Complete sequence of Desulfotomaculum gibsoniae DSM 7213.</title>
        <authorList>
            <consortium name="US DOE Joint Genome Institute"/>
            <person name="Lucas S."/>
            <person name="Han J."/>
            <person name="Lapidus A."/>
            <person name="Cheng J.-F."/>
            <person name="Goodwin L."/>
            <person name="Pitluck S."/>
            <person name="Peters L."/>
            <person name="Ovchinnikova G."/>
            <person name="Teshima H."/>
            <person name="Detter J.C."/>
            <person name="Han C."/>
            <person name="Tapia R."/>
            <person name="Land M."/>
            <person name="Hauser L."/>
            <person name="Kyrpides N."/>
            <person name="Ivanova N."/>
            <person name="Pagani I."/>
            <person name="Parshina S."/>
            <person name="Plugge C."/>
            <person name="Muyzer G."/>
            <person name="Kuever J."/>
            <person name="Ivanova A."/>
            <person name="Nazina T."/>
            <person name="Klenk H.-P."/>
            <person name="Brambilla E."/>
            <person name="Spring S."/>
            <person name="Stams A.F."/>
            <person name="Woyke T."/>
        </authorList>
    </citation>
    <scope>NUCLEOTIDE SEQUENCE [LARGE SCALE GENOMIC DNA]</scope>
    <source>
        <strain evidence="2 3">DSM 7213</strain>
    </source>
</reference>
<sequence length="101" mass="11435">MDIAEVKPCLTKVIEETKELIKTWGIDENVFDKARIDFERLQTKGTKDNNNNDKVRPPKKVGKKKSNSIKWVCSECGTIIQSTEEVNVICGDCGATFEKEE</sequence>
<dbReference type="Proteomes" id="UP000013520">
    <property type="component" value="Chromosome"/>
</dbReference>
<gene>
    <name evidence="2" type="ORF">Desgi_2082</name>
</gene>
<name>R4KPG0_9FIRM</name>
<dbReference type="OrthoDB" id="9787302at2"/>
<evidence type="ECO:0000313" key="2">
    <source>
        <dbReference type="EMBL" id="AGL01516.1"/>
    </source>
</evidence>